<evidence type="ECO:0000313" key="3">
    <source>
        <dbReference type="Proteomes" id="UP001163846"/>
    </source>
</evidence>
<gene>
    <name evidence="2" type="ORF">F5878DRAFT_432695</name>
</gene>
<dbReference type="AlphaFoldDB" id="A0AA38UHH1"/>
<feature type="signal peptide" evidence="1">
    <location>
        <begin position="1"/>
        <end position="40"/>
    </location>
</feature>
<evidence type="ECO:0000313" key="2">
    <source>
        <dbReference type="EMBL" id="KAJ3841947.1"/>
    </source>
</evidence>
<dbReference type="Proteomes" id="UP001163846">
    <property type="component" value="Unassembled WGS sequence"/>
</dbReference>
<keyword evidence="3" id="KW-1185">Reference proteome</keyword>
<protein>
    <submittedName>
        <fullName evidence="2">Uncharacterized protein</fullName>
    </submittedName>
</protein>
<name>A0AA38UHH1_9AGAR</name>
<dbReference type="EMBL" id="MU806022">
    <property type="protein sequence ID" value="KAJ3841947.1"/>
    <property type="molecule type" value="Genomic_DNA"/>
</dbReference>
<keyword evidence="1" id="KW-0732">Signal</keyword>
<reference evidence="2" key="1">
    <citation type="submission" date="2022-08" db="EMBL/GenBank/DDBJ databases">
        <authorList>
            <consortium name="DOE Joint Genome Institute"/>
            <person name="Min B."/>
            <person name="Riley R."/>
            <person name="Sierra-Patev S."/>
            <person name="Naranjo-Ortiz M."/>
            <person name="Looney B."/>
            <person name="Konkel Z."/>
            <person name="Slot J.C."/>
            <person name="Sakamoto Y."/>
            <person name="Steenwyk J.L."/>
            <person name="Rokas A."/>
            <person name="Carro J."/>
            <person name="Camarero S."/>
            <person name="Ferreira P."/>
            <person name="Molpeceres G."/>
            <person name="Ruiz-Duenas F.J."/>
            <person name="Serrano A."/>
            <person name="Henrissat B."/>
            <person name="Drula E."/>
            <person name="Hughes K.W."/>
            <person name="Mata J.L."/>
            <person name="Ishikawa N.K."/>
            <person name="Vargas-Isla R."/>
            <person name="Ushijima S."/>
            <person name="Smith C.A."/>
            <person name="Ahrendt S."/>
            <person name="Andreopoulos W."/>
            <person name="He G."/>
            <person name="Labutti K."/>
            <person name="Lipzen A."/>
            <person name="Ng V."/>
            <person name="Sandor L."/>
            <person name="Barry K."/>
            <person name="Martinez A.T."/>
            <person name="Xiao Y."/>
            <person name="Gibbons J.G."/>
            <person name="Terashima K."/>
            <person name="Hibbett D.S."/>
            <person name="Grigoriev I.V."/>
        </authorList>
    </citation>
    <scope>NUCLEOTIDE SEQUENCE</scope>
    <source>
        <strain evidence="2">TFB9207</strain>
    </source>
</reference>
<organism evidence="2 3">
    <name type="scientific">Lentinula raphanica</name>
    <dbReference type="NCBI Taxonomy" id="153919"/>
    <lineage>
        <taxon>Eukaryota</taxon>
        <taxon>Fungi</taxon>
        <taxon>Dikarya</taxon>
        <taxon>Basidiomycota</taxon>
        <taxon>Agaricomycotina</taxon>
        <taxon>Agaricomycetes</taxon>
        <taxon>Agaricomycetidae</taxon>
        <taxon>Agaricales</taxon>
        <taxon>Marasmiineae</taxon>
        <taxon>Omphalotaceae</taxon>
        <taxon>Lentinula</taxon>
    </lineage>
</organism>
<sequence length="133" mass="14332">MLLLFPSLPDLLFLSSSNWPKNCMYSLLLFLSWLVGRVSAAAVDGANVQFGQSAIAHWSLGPSDTYCVSDGFELALYQTGDNVVTVTTVPPSLAQFTTGAWTVKPTITGTLKLKLLPTEDPDDFLGGFDGSFH</sequence>
<proteinExistence type="predicted"/>
<feature type="chain" id="PRO_5041466157" evidence="1">
    <location>
        <begin position="41"/>
        <end position="133"/>
    </location>
</feature>
<evidence type="ECO:0000256" key="1">
    <source>
        <dbReference type="SAM" id="SignalP"/>
    </source>
</evidence>
<comment type="caution">
    <text evidence="2">The sequence shown here is derived from an EMBL/GenBank/DDBJ whole genome shotgun (WGS) entry which is preliminary data.</text>
</comment>
<accession>A0AA38UHH1</accession>